<reference evidence="4" key="1">
    <citation type="journal article" date="2019" name="Int. J. Syst. Evol. Microbiol.">
        <title>The Global Catalogue of Microorganisms (GCM) 10K type strain sequencing project: providing services to taxonomists for standard genome sequencing and annotation.</title>
        <authorList>
            <consortium name="The Broad Institute Genomics Platform"/>
            <consortium name="The Broad Institute Genome Sequencing Center for Infectious Disease"/>
            <person name="Wu L."/>
            <person name="Ma J."/>
        </authorList>
    </citation>
    <scope>NUCLEOTIDE SEQUENCE [LARGE SCALE GENOMIC DNA]</scope>
    <source>
        <strain evidence="4">KCTC 52677</strain>
    </source>
</reference>
<sequence>MPRLLLPLFFLLLPLAEIAGFILVGRRIGVWPTLGLVVLSAVAGVVLIRVQGFGALARLRQAAAGGDEPGRALLDTAMIVLAGFLLLIPGFLTDIIGLLLFLPPFRRWLWNRIRRNFVVVDISAGPRRSPPDDGPQRTIELGEDEFRRDERDGGRGL</sequence>
<dbReference type="InterPro" id="IPR007313">
    <property type="entry name" value="FxsA"/>
</dbReference>
<keyword evidence="2" id="KW-0472">Membrane</keyword>
<keyword evidence="2" id="KW-0812">Transmembrane</keyword>
<feature type="transmembrane region" description="Helical" evidence="2">
    <location>
        <begin position="79"/>
        <end position="102"/>
    </location>
</feature>
<evidence type="ECO:0000313" key="3">
    <source>
        <dbReference type="EMBL" id="MFC3073919.1"/>
    </source>
</evidence>
<keyword evidence="2" id="KW-1133">Transmembrane helix</keyword>
<dbReference type="EMBL" id="JBHRSP010000019">
    <property type="protein sequence ID" value="MFC3073919.1"/>
    <property type="molecule type" value="Genomic_DNA"/>
</dbReference>
<feature type="region of interest" description="Disordered" evidence="1">
    <location>
        <begin position="127"/>
        <end position="157"/>
    </location>
</feature>
<evidence type="ECO:0000313" key="4">
    <source>
        <dbReference type="Proteomes" id="UP001595377"/>
    </source>
</evidence>
<dbReference type="RefSeq" id="WP_257312612.1">
    <property type="nucleotide sequence ID" value="NZ_JANFDG010000003.1"/>
</dbReference>
<dbReference type="Pfam" id="PF04186">
    <property type="entry name" value="FxsA"/>
    <property type="match status" value="1"/>
</dbReference>
<organism evidence="3 4">
    <name type="scientific">Shinella pollutisoli</name>
    <dbReference type="NCBI Taxonomy" id="2250594"/>
    <lineage>
        <taxon>Bacteria</taxon>
        <taxon>Pseudomonadati</taxon>
        <taxon>Pseudomonadota</taxon>
        <taxon>Alphaproteobacteria</taxon>
        <taxon>Hyphomicrobiales</taxon>
        <taxon>Rhizobiaceae</taxon>
        <taxon>Shinella</taxon>
    </lineage>
</organism>
<evidence type="ECO:0000256" key="1">
    <source>
        <dbReference type="SAM" id="MobiDB-lite"/>
    </source>
</evidence>
<evidence type="ECO:0000256" key="2">
    <source>
        <dbReference type="SAM" id="Phobius"/>
    </source>
</evidence>
<feature type="compositionally biased region" description="Basic and acidic residues" evidence="1">
    <location>
        <begin position="144"/>
        <end position="157"/>
    </location>
</feature>
<dbReference type="PANTHER" id="PTHR35335">
    <property type="entry name" value="UPF0716 PROTEIN FXSA"/>
    <property type="match status" value="1"/>
</dbReference>
<keyword evidence="4" id="KW-1185">Reference proteome</keyword>
<gene>
    <name evidence="3" type="ORF">ACFOHH_12465</name>
</gene>
<dbReference type="PANTHER" id="PTHR35335:SF1">
    <property type="entry name" value="UPF0716 PROTEIN FXSA"/>
    <property type="match status" value="1"/>
</dbReference>
<name>A0ABV7DG51_9HYPH</name>
<comment type="caution">
    <text evidence="3">The sequence shown here is derived from an EMBL/GenBank/DDBJ whole genome shotgun (WGS) entry which is preliminary data.</text>
</comment>
<protein>
    <submittedName>
        <fullName evidence="3">FxsA family protein</fullName>
    </submittedName>
</protein>
<feature type="transmembrane region" description="Helical" evidence="2">
    <location>
        <begin position="30"/>
        <end position="50"/>
    </location>
</feature>
<accession>A0ABV7DG51</accession>
<dbReference type="NCBIfam" id="NF008528">
    <property type="entry name" value="PRK11463.1-2"/>
    <property type="match status" value="1"/>
</dbReference>
<proteinExistence type="predicted"/>
<dbReference type="Proteomes" id="UP001595377">
    <property type="component" value="Unassembled WGS sequence"/>
</dbReference>